<keyword evidence="4" id="KW-0804">Transcription</keyword>
<keyword evidence="7" id="KW-1185">Reference proteome</keyword>
<evidence type="ECO:0000259" key="5">
    <source>
        <dbReference type="PROSITE" id="PS50931"/>
    </source>
</evidence>
<sequence>MPESFRELRLFVAAYEERSFTAAAARENATQSGVSQHIRKLEDRFGARLFLRGAGAVVPTPAGDDLYRRAVALLRAQEEAARAVRAHAGGLEGEVRVGLMPTMTRCALAPSLARFMERQPNVAVRVVEAYSAVLTPQVRAGELDFAIVPAFGGAPGLRVRPFLSTPEVLVSRLDSGLPHLGGVRLRDLGPLRLVVPGPRNTRRQTIETYLTSNDVPVERLAELDAMLGTLDLVASTGWVTILPGIMMASEAGAPARRQFTVSPLAAPPLALDLVLIEPARRALSAAAAAFLAVLEEETARLNRVWDAVAAPAPAAT</sequence>
<reference evidence="6 7" key="1">
    <citation type="submission" date="2021-08" db="EMBL/GenBank/DDBJ databases">
        <title>Caldovatus sediminis gen. nov., sp. nov., a moderately thermophilic bacterium isolated from a hot spring.</title>
        <authorList>
            <person name="Hu C.-J."/>
            <person name="Li W.-J."/>
            <person name="Xian W.-D."/>
        </authorList>
    </citation>
    <scope>NUCLEOTIDE SEQUENCE [LARGE SCALE GENOMIC DNA]</scope>
    <source>
        <strain evidence="6 7">SYSU G05006</strain>
    </source>
</reference>
<dbReference type="Pfam" id="PF03466">
    <property type="entry name" value="LysR_substrate"/>
    <property type="match status" value="1"/>
</dbReference>
<evidence type="ECO:0000256" key="1">
    <source>
        <dbReference type="ARBA" id="ARBA00009437"/>
    </source>
</evidence>
<dbReference type="InterPro" id="IPR050950">
    <property type="entry name" value="HTH-type_LysR_regulators"/>
</dbReference>
<dbReference type="PANTHER" id="PTHR30419:SF7">
    <property type="entry name" value="HTH-TYPE TRANSCRIPTIONAL REGULATOR TDCA"/>
    <property type="match status" value="1"/>
</dbReference>
<dbReference type="InterPro" id="IPR036388">
    <property type="entry name" value="WH-like_DNA-bd_sf"/>
</dbReference>
<gene>
    <name evidence="6" type="ORF">K1J50_00560</name>
</gene>
<dbReference type="Gene3D" id="1.10.10.10">
    <property type="entry name" value="Winged helix-like DNA-binding domain superfamily/Winged helix DNA-binding domain"/>
    <property type="match status" value="1"/>
</dbReference>
<dbReference type="SUPFAM" id="SSF46785">
    <property type="entry name" value="Winged helix' DNA-binding domain"/>
    <property type="match status" value="1"/>
</dbReference>
<keyword evidence="3" id="KW-0238">DNA-binding</keyword>
<feature type="domain" description="HTH lysR-type" evidence="5">
    <location>
        <begin position="1"/>
        <end position="60"/>
    </location>
</feature>
<evidence type="ECO:0000313" key="6">
    <source>
        <dbReference type="EMBL" id="MBW8267975.1"/>
    </source>
</evidence>
<accession>A0ABS7EX92</accession>
<dbReference type="CDD" id="cd05466">
    <property type="entry name" value="PBP2_LTTR_substrate"/>
    <property type="match status" value="1"/>
</dbReference>
<dbReference type="Gene3D" id="3.40.190.290">
    <property type="match status" value="1"/>
</dbReference>
<dbReference type="PROSITE" id="PS50931">
    <property type="entry name" value="HTH_LYSR"/>
    <property type="match status" value="1"/>
</dbReference>
<dbReference type="Proteomes" id="UP001519924">
    <property type="component" value="Unassembled WGS sequence"/>
</dbReference>
<protein>
    <submittedName>
        <fullName evidence="6">LysR family transcriptional regulator</fullName>
    </submittedName>
</protein>
<comment type="caution">
    <text evidence="6">The sequence shown here is derived from an EMBL/GenBank/DDBJ whole genome shotgun (WGS) entry which is preliminary data.</text>
</comment>
<dbReference type="PRINTS" id="PR00039">
    <property type="entry name" value="HTHLYSR"/>
</dbReference>
<dbReference type="InterPro" id="IPR036390">
    <property type="entry name" value="WH_DNA-bd_sf"/>
</dbReference>
<dbReference type="PANTHER" id="PTHR30419">
    <property type="entry name" value="HTH-TYPE TRANSCRIPTIONAL REGULATOR YBHD"/>
    <property type="match status" value="1"/>
</dbReference>
<evidence type="ECO:0000313" key="7">
    <source>
        <dbReference type="Proteomes" id="UP001519924"/>
    </source>
</evidence>
<dbReference type="EMBL" id="JAHZUY010000001">
    <property type="protein sequence ID" value="MBW8267975.1"/>
    <property type="molecule type" value="Genomic_DNA"/>
</dbReference>
<evidence type="ECO:0000256" key="2">
    <source>
        <dbReference type="ARBA" id="ARBA00023015"/>
    </source>
</evidence>
<organism evidence="6 7">
    <name type="scientific">Caldovatus aquaticus</name>
    <dbReference type="NCBI Taxonomy" id="2865671"/>
    <lineage>
        <taxon>Bacteria</taxon>
        <taxon>Pseudomonadati</taxon>
        <taxon>Pseudomonadota</taxon>
        <taxon>Alphaproteobacteria</taxon>
        <taxon>Acetobacterales</taxon>
        <taxon>Roseomonadaceae</taxon>
        <taxon>Caldovatus</taxon>
    </lineage>
</organism>
<name>A0ABS7EX92_9PROT</name>
<evidence type="ECO:0000256" key="3">
    <source>
        <dbReference type="ARBA" id="ARBA00023125"/>
    </source>
</evidence>
<dbReference type="RefSeq" id="WP_220115482.1">
    <property type="nucleotide sequence ID" value="NZ_JAHZUY010000001.1"/>
</dbReference>
<dbReference type="InterPro" id="IPR000847">
    <property type="entry name" value="LysR_HTH_N"/>
</dbReference>
<dbReference type="InterPro" id="IPR005119">
    <property type="entry name" value="LysR_subst-bd"/>
</dbReference>
<comment type="similarity">
    <text evidence="1">Belongs to the LysR transcriptional regulatory family.</text>
</comment>
<keyword evidence="2" id="KW-0805">Transcription regulation</keyword>
<proteinExistence type="inferred from homology"/>
<dbReference type="Pfam" id="PF00126">
    <property type="entry name" value="HTH_1"/>
    <property type="match status" value="1"/>
</dbReference>
<evidence type="ECO:0000256" key="4">
    <source>
        <dbReference type="ARBA" id="ARBA00023163"/>
    </source>
</evidence>
<dbReference type="SUPFAM" id="SSF53850">
    <property type="entry name" value="Periplasmic binding protein-like II"/>
    <property type="match status" value="1"/>
</dbReference>